<dbReference type="HOGENOM" id="CLU_030671_3_1_7"/>
<evidence type="ECO:0000256" key="9">
    <source>
        <dbReference type="ARBA" id="ARBA00023079"/>
    </source>
</evidence>
<evidence type="ECO:0000256" key="1">
    <source>
        <dbReference type="ARBA" id="ARBA00001947"/>
    </source>
</evidence>
<dbReference type="Proteomes" id="UP000006695">
    <property type="component" value="Chromosome"/>
</dbReference>
<sequence>MYLHSGCFEVAMKIYDITMPLSADMPTYPGDPTVKIEPVTRIARGDAANVSCISMSTHSGTHIDVSRHYSDHGLSVDHLPLTLLVGRALLAEVHGVREIGREQLKRLPLKGEERLLLKTDNSALWVRQGFWEDYAHLTEDGAAYLVEMGVKLVGIDYLSVERHDGNGDVHRLLLGNGAVILEGLNLDGVSPGNYELICLPLKIKDGDGAPVRAVLRSREGTGTEKEFDAHTSKWPLA</sequence>
<name>A5GDE7_GEOUR</name>
<evidence type="ECO:0000256" key="6">
    <source>
        <dbReference type="ARBA" id="ARBA00022723"/>
    </source>
</evidence>
<dbReference type="Gene3D" id="3.50.30.50">
    <property type="entry name" value="Putative cyclase"/>
    <property type="match status" value="1"/>
</dbReference>
<keyword evidence="6" id="KW-0479">Metal-binding</keyword>
<keyword evidence="13" id="KW-1185">Reference proteome</keyword>
<keyword evidence="9" id="KW-0823">Tryptophan catabolism</keyword>
<keyword evidence="7 12" id="KW-0378">Hydrolase</keyword>
<dbReference type="InterPro" id="IPR037175">
    <property type="entry name" value="KFase_sf"/>
</dbReference>
<reference evidence="12 13" key="1">
    <citation type="submission" date="2007-05" db="EMBL/GenBank/DDBJ databases">
        <title>Complete sequence of Geobacter uraniireducens Rf4.</title>
        <authorList>
            <consortium name="US DOE Joint Genome Institute"/>
            <person name="Copeland A."/>
            <person name="Lucas S."/>
            <person name="Lapidus A."/>
            <person name="Barry K."/>
            <person name="Detter J.C."/>
            <person name="Glavina del Rio T."/>
            <person name="Hammon N."/>
            <person name="Israni S."/>
            <person name="Dalin E."/>
            <person name="Tice H."/>
            <person name="Pitluck S."/>
            <person name="Chertkov O."/>
            <person name="Brettin T."/>
            <person name="Bruce D."/>
            <person name="Han C."/>
            <person name="Schmutz J."/>
            <person name="Larimer F."/>
            <person name="Land M."/>
            <person name="Hauser L."/>
            <person name="Kyrpides N."/>
            <person name="Mikhailova N."/>
            <person name="Shelobolina E."/>
            <person name="Aklujkar M."/>
            <person name="Lovley D."/>
            <person name="Richardson P."/>
        </authorList>
    </citation>
    <scope>NUCLEOTIDE SEQUENCE [LARGE SCALE GENOMIC DNA]</scope>
    <source>
        <strain evidence="12 13">Rf4</strain>
    </source>
</reference>
<organism evidence="12 13">
    <name type="scientific">Geotalea uraniireducens (strain Rf4)</name>
    <name type="common">Geobacter uraniireducens</name>
    <dbReference type="NCBI Taxonomy" id="351605"/>
    <lineage>
        <taxon>Bacteria</taxon>
        <taxon>Pseudomonadati</taxon>
        <taxon>Thermodesulfobacteriota</taxon>
        <taxon>Desulfuromonadia</taxon>
        <taxon>Geobacterales</taxon>
        <taxon>Geobacteraceae</taxon>
        <taxon>Geotalea</taxon>
    </lineage>
</organism>
<evidence type="ECO:0000256" key="8">
    <source>
        <dbReference type="ARBA" id="ARBA00022833"/>
    </source>
</evidence>
<dbReference type="SUPFAM" id="SSF102198">
    <property type="entry name" value="Putative cyclase"/>
    <property type="match status" value="1"/>
</dbReference>
<comment type="function">
    <text evidence="2">Catalyzes the hydrolysis of N-formyl-L-kynurenine to L-kynurenine, the second step in the kynurenine pathway of tryptophan degradation.</text>
</comment>
<evidence type="ECO:0000256" key="2">
    <source>
        <dbReference type="ARBA" id="ARBA00002204"/>
    </source>
</evidence>
<dbReference type="EC" id="3.5.1.9" evidence="4"/>
<dbReference type="PANTHER" id="PTHR31118:SF32">
    <property type="entry name" value="KYNURENINE FORMAMIDASE"/>
    <property type="match status" value="1"/>
</dbReference>
<evidence type="ECO:0000256" key="7">
    <source>
        <dbReference type="ARBA" id="ARBA00022801"/>
    </source>
</evidence>
<accession>A5GDE7</accession>
<dbReference type="FunFam" id="3.50.30.50:FF:000001">
    <property type="entry name" value="Kynurenine formamidase"/>
    <property type="match status" value="1"/>
</dbReference>
<comment type="catalytic activity">
    <reaction evidence="10">
        <text>N-formyl-L-kynurenine + H2O = L-kynurenine + formate + H(+)</text>
        <dbReference type="Rhea" id="RHEA:13009"/>
        <dbReference type="ChEBI" id="CHEBI:15377"/>
        <dbReference type="ChEBI" id="CHEBI:15378"/>
        <dbReference type="ChEBI" id="CHEBI:15740"/>
        <dbReference type="ChEBI" id="CHEBI:57959"/>
        <dbReference type="ChEBI" id="CHEBI:58629"/>
        <dbReference type="EC" id="3.5.1.9"/>
    </reaction>
</comment>
<evidence type="ECO:0000313" key="12">
    <source>
        <dbReference type="EMBL" id="ABQ24390.1"/>
    </source>
</evidence>
<evidence type="ECO:0000256" key="3">
    <source>
        <dbReference type="ARBA" id="ARBA00011738"/>
    </source>
</evidence>
<comment type="cofactor">
    <cofactor evidence="1">
        <name>Zn(2+)</name>
        <dbReference type="ChEBI" id="CHEBI:29105"/>
    </cofactor>
</comment>
<dbReference type="STRING" id="351605.Gura_0174"/>
<evidence type="ECO:0000256" key="5">
    <source>
        <dbReference type="ARBA" id="ARBA00014889"/>
    </source>
</evidence>
<dbReference type="AlphaFoldDB" id="A5GDE7"/>
<comment type="subunit">
    <text evidence="3">Homodimer.</text>
</comment>
<gene>
    <name evidence="12" type="ordered locus">Gura_0174</name>
</gene>
<dbReference type="InterPro" id="IPR007325">
    <property type="entry name" value="KFase/CYL"/>
</dbReference>
<dbReference type="Pfam" id="PF04199">
    <property type="entry name" value="Cyclase"/>
    <property type="match status" value="1"/>
</dbReference>
<dbReference type="KEGG" id="gur:Gura_0174"/>
<evidence type="ECO:0000256" key="4">
    <source>
        <dbReference type="ARBA" id="ARBA00012930"/>
    </source>
</evidence>
<protein>
    <recommendedName>
        <fullName evidence="5">Kynurenine formamidase</fullName>
        <ecNumber evidence="4">3.5.1.9</ecNumber>
    </recommendedName>
</protein>
<evidence type="ECO:0000313" key="13">
    <source>
        <dbReference type="Proteomes" id="UP000006695"/>
    </source>
</evidence>
<evidence type="ECO:0000256" key="11">
    <source>
        <dbReference type="ARBA" id="ARBA00060547"/>
    </source>
</evidence>
<dbReference type="RefSeq" id="WP_011937119.1">
    <property type="nucleotide sequence ID" value="NC_009483.1"/>
</dbReference>
<proteinExistence type="predicted"/>
<dbReference type="PANTHER" id="PTHR31118">
    <property type="entry name" value="CYCLASE-LIKE PROTEIN 2"/>
    <property type="match status" value="1"/>
</dbReference>
<dbReference type="GO" id="GO:0046872">
    <property type="term" value="F:metal ion binding"/>
    <property type="evidence" value="ECO:0007669"/>
    <property type="project" value="UniProtKB-KW"/>
</dbReference>
<evidence type="ECO:0000256" key="10">
    <source>
        <dbReference type="ARBA" id="ARBA00048496"/>
    </source>
</evidence>
<dbReference type="GO" id="GO:0004061">
    <property type="term" value="F:arylformamidase activity"/>
    <property type="evidence" value="ECO:0007669"/>
    <property type="project" value="UniProtKB-EC"/>
</dbReference>
<keyword evidence="8" id="KW-0862">Zinc</keyword>
<comment type="pathway">
    <text evidence="11">Amino-acid degradation; L-tryptophan degradation via kynurenine pathway; L-kynurenine from L-tryptophan: step 2/2.</text>
</comment>
<dbReference type="EMBL" id="CP000698">
    <property type="protein sequence ID" value="ABQ24390.1"/>
    <property type="molecule type" value="Genomic_DNA"/>
</dbReference>
<dbReference type="GO" id="GO:0019441">
    <property type="term" value="P:L-tryptophan catabolic process to kynurenine"/>
    <property type="evidence" value="ECO:0007669"/>
    <property type="project" value="InterPro"/>
</dbReference>